<dbReference type="Proteomes" id="UP001054889">
    <property type="component" value="Unassembled WGS sequence"/>
</dbReference>
<evidence type="ECO:0000313" key="9">
    <source>
        <dbReference type="Proteomes" id="UP001054889"/>
    </source>
</evidence>
<keyword evidence="5 7" id="KW-0378">Hydrolase</keyword>
<organism evidence="8 9">
    <name type="scientific">Eleusine coracana subsp. coracana</name>
    <dbReference type="NCBI Taxonomy" id="191504"/>
    <lineage>
        <taxon>Eukaryota</taxon>
        <taxon>Viridiplantae</taxon>
        <taxon>Streptophyta</taxon>
        <taxon>Embryophyta</taxon>
        <taxon>Tracheophyta</taxon>
        <taxon>Spermatophyta</taxon>
        <taxon>Magnoliopsida</taxon>
        <taxon>Liliopsida</taxon>
        <taxon>Poales</taxon>
        <taxon>Poaceae</taxon>
        <taxon>PACMAD clade</taxon>
        <taxon>Chloridoideae</taxon>
        <taxon>Cynodonteae</taxon>
        <taxon>Eleusininae</taxon>
        <taxon>Eleusine</taxon>
    </lineage>
</organism>
<dbReference type="PANTHER" id="PTHR11802:SF3">
    <property type="entry name" value="RETINOID-INDUCIBLE SERINE CARBOXYPEPTIDASE"/>
    <property type="match status" value="1"/>
</dbReference>
<dbReference type="EMBL" id="BQKI01000127">
    <property type="protein sequence ID" value="GJN40464.1"/>
    <property type="molecule type" value="Genomic_DNA"/>
</dbReference>
<dbReference type="Gene3D" id="3.40.50.1820">
    <property type="entry name" value="alpha/beta hydrolase"/>
    <property type="match status" value="1"/>
</dbReference>
<keyword evidence="3 7" id="KW-0645">Protease</keyword>
<evidence type="ECO:0000256" key="5">
    <source>
        <dbReference type="ARBA" id="ARBA00022801"/>
    </source>
</evidence>
<evidence type="ECO:0000256" key="6">
    <source>
        <dbReference type="ARBA" id="ARBA00023180"/>
    </source>
</evidence>
<comment type="similarity">
    <text evidence="1 7">Belongs to the peptidase S10 family.</text>
</comment>
<feature type="signal peptide" evidence="7">
    <location>
        <begin position="1"/>
        <end position="27"/>
    </location>
</feature>
<dbReference type="InterPro" id="IPR001563">
    <property type="entry name" value="Peptidase_S10"/>
</dbReference>
<reference evidence="8" key="1">
    <citation type="journal article" date="2018" name="DNA Res.">
        <title>Multiple hybrid de novo genome assembly of finger millet, an orphan allotetraploid crop.</title>
        <authorList>
            <person name="Hatakeyama M."/>
            <person name="Aluri S."/>
            <person name="Balachadran M.T."/>
            <person name="Sivarajan S.R."/>
            <person name="Patrignani A."/>
            <person name="Gruter S."/>
            <person name="Poveda L."/>
            <person name="Shimizu-Inatsugi R."/>
            <person name="Baeten J."/>
            <person name="Francoijs K.J."/>
            <person name="Nataraja K.N."/>
            <person name="Reddy Y.A.N."/>
            <person name="Phadnis S."/>
            <person name="Ravikumar R.L."/>
            <person name="Schlapbach R."/>
            <person name="Sreeman S.M."/>
            <person name="Shimizu K.K."/>
        </authorList>
    </citation>
    <scope>NUCLEOTIDE SEQUENCE</scope>
</reference>
<dbReference type="PRINTS" id="PR00724">
    <property type="entry name" value="CRBOXYPTASEC"/>
</dbReference>
<evidence type="ECO:0000256" key="1">
    <source>
        <dbReference type="ARBA" id="ARBA00009431"/>
    </source>
</evidence>
<comment type="caution">
    <text evidence="8">The sequence shown here is derived from an EMBL/GenBank/DDBJ whole genome shotgun (WGS) entry which is preliminary data.</text>
</comment>
<keyword evidence="2 7" id="KW-0121">Carboxypeptidase</keyword>
<sequence length="361" mass="39089">MEMGPTTTTAVLLCCLCLAAQLHGGAAVTSGTSDGTELWGYITVRPGAMMFWWWYKSPQRVSSPAKPWPTILWLQGGPGGSSVGRGNFQEIGPLDVDLKPRNSTWLQMADLIFVDSPVGVGYSYVKNSSALATTDTQAAKDVVELIKAVVKEIPTLQSSPLYLVGESYGGKLAAIIGVSVARSIRAGSLNLTLGGVVLGNSWISPADFAQSYPWLLHSMSRLDDNAVPTAIRMGITVNQQMAAGQFSPAYETWTDLLNLTNARSGQVNVENIMIDNTISQIPSNEIMNGVIRKKLIIIPVDVMWQQVSLSVFDSINKDFMRPAIKEVDELLAYGVNVTVYNGQLDVICSTIGAESWLKKLK</sequence>
<dbReference type="EC" id="3.4.16.-" evidence="7"/>
<gene>
    <name evidence="8" type="primary">gb29679</name>
    <name evidence="8" type="ORF">PR202_gb29679</name>
</gene>
<feature type="chain" id="PRO_5043110096" description="Carboxypeptidase" evidence="7">
    <location>
        <begin position="28"/>
        <end position="361"/>
    </location>
</feature>
<accession>A0AAV5FXS2</accession>
<dbReference type="InterPro" id="IPR018202">
    <property type="entry name" value="Ser_caboxypep_ser_AS"/>
</dbReference>
<name>A0AAV5FXS2_ELECO</name>
<dbReference type="GO" id="GO:0004185">
    <property type="term" value="F:serine-type carboxypeptidase activity"/>
    <property type="evidence" value="ECO:0007669"/>
    <property type="project" value="UniProtKB-UniRule"/>
</dbReference>
<dbReference type="PANTHER" id="PTHR11802">
    <property type="entry name" value="SERINE PROTEASE FAMILY S10 SERINE CARBOXYPEPTIDASE"/>
    <property type="match status" value="1"/>
</dbReference>
<evidence type="ECO:0000256" key="3">
    <source>
        <dbReference type="ARBA" id="ARBA00022670"/>
    </source>
</evidence>
<dbReference type="InterPro" id="IPR029058">
    <property type="entry name" value="AB_hydrolase_fold"/>
</dbReference>
<evidence type="ECO:0000256" key="4">
    <source>
        <dbReference type="ARBA" id="ARBA00022729"/>
    </source>
</evidence>
<evidence type="ECO:0000256" key="7">
    <source>
        <dbReference type="RuleBase" id="RU361156"/>
    </source>
</evidence>
<proteinExistence type="inferred from homology"/>
<dbReference type="PROSITE" id="PS00131">
    <property type="entry name" value="CARBOXYPEPT_SER_SER"/>
    <property type="match status" value="1"/>
</dbReference>
<dbReference type="GO" id="GO:0006508">
    <property type="term" value="P:proteolysis"/>
    <property type="evidence" value="ECO:0007669"/>
    <property type="project" value="UniProtKB-KW"/>
</dbReference>
<keyword evidence="9" id="KW-1185">Reference proteome</keyword>
<evidence type="ECO:0000313" key="8">
    <source>
        <dbReference type="EMBL" id="GJN40464.1"/>
    </source>
</evidence>
<dbReference type="SUPFAM" id="SSF53474">
    <property type="entry name" value="alpha/beta-Hydrolases"/>
    <property type="match status" value="1"/>
</dbReference>
<protein>
    <recommendedName>
        <fullName evidence="7">Carboxypeptidase</fullName>
        <ecNumber evidence="7">3.4.16.-</ecNumber>
    </recommendedName>
</protein>
<dbReference type="AlphaFoldDB" id="A0AAV5FXS2"/>
<dbReference type="Pfam" id="PF00450">
    <property type="entry name" value="Peptidase_S10"/>
    <property type="match status" value="1"/>
</dbReference>
<reference evidence="8" key="2">
    <citation type="submission" date="2021-12" db="EMBL/GenBank/DDBJ databases">
        <title>Resequencing data analysis of finger millet.</title>
        <authorList>
            <person name="Hatakeyama M."/>
            <person name="Aluri S."/>
            <person name="Balachadran M.T."/>
            <person name="Sivarajan S.R."/>
            <person name="Poveda L."/>
            <person name="Shimizu-Inatsugi R."/>
            <person name="Schlapbach R."/>
            <person name="Sreeman S.M."/>
            <person name="Shimizu K.K."/>
        </authorList>
    </citation>
    <scope>NUCLEOTIDE SEQUENCE</scope>
</reference>
<evidence type="ECO:0000256" key="2">
    <source>
        <dbReference type="ARBA" id="ARBA00022645"/>
    </source>
</evidence>
<keyword evidence="6" id="KW-0325">Glycoprotein</keyword>
<keyword evidence="4 7" id="KW-0732">Signal</keyword>